<dbReference type="EMBL" id="SSOC01000010">
    <property type="protein sequence ID" value="THF61059.1"/>
    <property type="molecule type" value="Genomic_DNA"/>
</dbReference>
<dbReference type="GO" id="GO:0016491">
    <property type="term" value="F:oxidoreductase activity"/>
    <property type="evidence" value="ECO:0007669"/>
    <property type="project" value="InterPro"/>
</dbReference>
<dbReference type="Gene3D" id="3.40.30.10">
    <property type="entry name" value="Glutaredoxin"/>
    <property type="match status" value="1"/>
</dbReference>
<gene>
    <name evidence="2" type="ORF">E6C76_20920</name>
</gene>
<evidence type="ECO:0000313" key="3">
    <source>
        <dbReference type="Proteomes" id="UP000308430"/>
    </source>
</evidence>
<protein>
    <submittedName>
        <fullName evidence="2">DsbA family protein</fullName>
    </submittedName>
</protein>
<dbReference type="PANTHER" id="PTHR13887">
    <property type="entry name" value="GLUTATHIONE S-TRANSFERASE KAPPA"/>
    <property type="match status" value="1"/>
</dbReference>
<comment type="caution">
    <text evidence="2">The sequence shown here is derived from an EMBL/GenBank/DDBJ whole genome shotgun (WGS) entry which is preliminary data.</text>
</comment>
<dbReference type="CDD" id="cd03025">
    <property type="entry name" value="DsbA_FrnE_like"/>
    <property type="match status" value="1"/>
</dbReference>
<dbReference type="Pfam" id="PF01323">
    <property type="entry name" value="DSBA"/>
    <property type="match status" value="1"/>
</dbReference>
<dbReference type="InterPro" id="IPR036249">
    <property type="entry name" value="Thioredoxin-like_sf"/>
</dbReference>
<dbReference type="PANTHER" id="PTHR13887:SF54">
    <property type="entry name" value="DSBA FAMILY PROTEIN"/>
    <property type="match status" value="1"/>
</dbReference>
<feature type="domain" description="DSBA-like thioredoxin" evidence="1">
    <location>
        <begin position="8"/>
        <end position="189"/>
    </location>
</feature>
<reference evidence="2 3" key="1">
    <citation type="submission" date="2019-04" db="EMBL/GenBank/DDBJ databases">
        <title>Azoarcus nasutitermitis sp. nov. isolated from termite nest.</title>
        <authorList>
            <person name="Lin S.-Y."/>
            <person name="Hameed A."/>
            <person name="Hsu Y.-H."/>
            <person name="Young C.-C."/>
        </authorList>
    </citation>
    <scope>NUCLEOTIDE SEQUENCE [LARGE SCALE GENOMIC DNA]</scope>
    <source>
        <strain evidence="2 3">CC-YHH838</strain>
    </source>
</reference>
<proteinExistence type="predicted"/>
<dbReference type="Proteomes" id="UP000308430">
    <property type="component" value="Unassembled WGS sequence"/>
</dbReference>
<evidence type="ECO:0000313" key="2">
    <source>
        <dbReference type="EMBL" id="THF61059.1"/>
    </source>
</evidence>
<name>A0A4S4ARF0_9RHOO</name>
<dbReference type="SUPFAM" id="SSF52833">
    <property type="entry name" value="Thioredoxin-like"/>
    <property type="match status" value="1"/>
</dbReference>
<dbReference type="Gene3D" id="1.10.472.60">
    <property type="entry name" value="putative protein disulfide isomerase domain"/>
    <property type="match status" value="1"/>
</dbReference>
<dbReference type="OrthoDB" id="9813770at2"/>
<evidence type="ECO:0000259" key="1">
    <source>
        <dbReference type="Pfam" id="PF01323"/>
    </source>
</evidence>
<organism evidence="2 3">
    <name type="scientific">Pseudothauera nasutitermitis</name>
    <dbReference type="NCBI Taxonomy" id="2565930"/>
    <lineage>
        <taxon>Bacteria</taxon>
        <taxon>Pseudomonadati</taxon>
        <taxon>Pseudomonadota</taxon>
        <taxon>Betaproteobacteria</taxon>
        <taxon>Rhodocyclales</taxon>
        <taxon>Zoogloeaceae</taxon>
        <taxon>Pseudothauera</taxon>
    </lineage>
</organism>
<keyword evidence="3" id="KW-1185">Reference proteome</keyword>
<accession>A0A4S4ARF0</accession>
<dbReference type="AlphaFoldDB" id="A0A4S4ARF0"/>
<dbReference type="InterPro" id="IPR001853">
    <property type="entry name" value="DSBA-like_thioredoxin_dom"/>
</dbReference>
<sequence>MTMMQKEIIYFGDPMCSWCYGFTGVIQEIRARYCDRAGVRLVMGGLRPDGTHVVDVRYRDFLRGHWQEIGHRTGQPFDLSILDKTGWIYDTEKACRAVVAVRKLRPEAEWAYFAAAQRGFYLANHDPNDPRSFARIAETFGIDQALFLATYADAETIGTTRADFDFARSVGVNSFPTVLLRDGEGLAVLTIGYRPLQALLAPLDAWCS</sequence>